<dbReference type="RefSeq" id="WP_200312257.1">
    <property type="nucleotide sequence ID" value="NZ_JAENIM010000044.1"/>
</dbReference>
<evidence type="ECO:0000313" key="3">
    <source>
        <dbReference type="Proteomes" id="UP000624703"/>
    </source>
</evidence>
<name>A0A8J7MHV2_9BACT</name>
<reference evidence="2" key="1">
    <citation type="submission" date="2021-01" db="EMBL/GenBank/DDBJ databases">
        <title>Modified the classification status of verrucomicrobia.</title>
        <authorList>
            <person name="Feng X."/>
        </authorList>
    </citation>
    <scope>NUCLEOTIDE SEQUENCE</scope>
    <source>
        <strain evidence="2">_KCTC 22039</strain>
    </source>
</reference>
<keyword evidence="1" id="KW-1133">Transmembrane helix</keyword>
<sequence>MIENLLILAANDSSAYQIGKVIGGLIGLAIFLGIPVLAVISTVMYVKSKRSGWMVAMILSIASVLVGLVLVPVLFIGAKAYKEGADRAMAELAAEERIIESDDGLLKIQMRDGWQQRSDLNENAQLQCGNPRLEEYLIVLNDSKLDIDLTMDEYTQAYVQELEGLMDNAEVGEIHQLKIAGRDAQQVEILGSIDKIQLVYQYTFFEDEQHFYKVLAWTLKSKKPTAFKNFNKALASIQLTSSADE</sequence>
<evidence type="ECO:0000256" key="1">
    <source>
        <dbReference type="SAM" id="Phobius"/>
    </source>
</evidence>
<protein>
    <submittedName>
        <fullName evidence="2">Uncharacterized protein</fullName>
    </submittedName>
</protein>
<dbReference type="EMBL" id="JAENIM010000044">
    <property type="protein sequence ID" value="MBK1792244.1"/>
    <property type="molecule type" value="Genomic_DNA"/>
</dbReference>
<proteinExistence type="predicted"/>
<accession>A0A8J7MHV2</accession>
<gene>
    <name evidence="2" type="ORF">JIN82_13865</name>
</gene>
<dbReference type="Gene3D" id="3.40.1000.10">
    <property type="entry name" value="Mog1/PsbP, alpha/beta/alpha sandwich"/>
    <property type="match status" value="1"/>
</dbReference>
<keyword evidence="1" id="KW-0472">Membrane</keyword>
<comment type="caution">
    <text evidence="2">The sequence shown here is derived from an EMBL/GenBank/DDBJ whole genome shotgun (WGS) entry which is preliminary data.</text>
</comment>
<dbReference type="Proteomes" id="UP000624703">
    <property type="component" value="Unassembled WGS sequence"/>
</dbReference>
<feature type="transmembrane region" description="Helical" evidence="1">
    <location>
        <begin position="52"/>
        <end position="77"/>
    </location>
</feature>
<feature type="transmembrane region" description="Helical" evidence="1">
    <location>
        <begin position="21"/>
        <end position="46"/>
    </location>
</feature>
<keyword evidence="1" id="KW-0812">Transmembrane</keyword>
<dbReference type="AlphaFoldDB" id="A0A8J7MHV2"/>
<keyword evidence="3" id="KW-1185">Reference proteome</keyword>
<evidence type="ECO:0000313" key="2">
    <source>
        <dbReference type="EMBL" id="MBK1792244.1"/>
    </source>
</evidence>
<organism evidence="2 3">
    <name type="scientific">Persicirhabdus sediminis</name>
    <dbReference type="NCBI Taxonomy" id="454144"/>
    <lineage>
        <taxon>Bacteria</taxon>
        <taxon>Pseudomonadati</taxon>
        <taxon>Verrucomicrobiota</taxon>
        <taxon>Verrucomicrobiia</taxon>
        <taxon>Verrucomicrobiales</taxon>
        <taxon>Verrucomicrobiaceae</taxon>
        <taxon>Persicirhabdus</taxon>
    </lineage>
</organism>